<feature type="modified residue" description="N6-(pyridoxal phosphate)lysine" evidence="2">
    <location>
        <position position="183"/>
    </location>
</feature>
<reference evidence="4 5" key="1">
    <citation type="submission" date="2018-04" db="EMBL/GenBank/DDBJ databases">
        <title>Subsurface microbial communities from deep shales in Ohio and West Virginia, USA.</title>
        <authorList>
            <person name="Wrighton K."/>
        </authorList>
    </citation>
    <scope>NUCLEOTIDE SEQUENCE [LARGE SCALE GENOMIC DNA]</scope>
    <source>
        <strain evidence="4 5">WC1</strain>
    </source>
</reference>
<evidence type="ECO:0000256" key="2">
    <source>
        <dbReference type="PIRSR" id="PIRSR000390-2"/>
    </source>
</evidence>
<dbReference type="Proteomes" id="UP000244089">
    <property type="component" value="Unassembled WGS sequence"/>
</dbReference>
<name>A0A2T5RIT4_9FIRM</name>
<gene>
    <name evidence="4" type="ORF">C8C76_11856</name>
</gene>
<comment type="similarity">
    <text evidence="3">Belongs to the DegT/DnrJ/EryC1 family.</text>
</comment>
<proteinExistence type="inferred from homology"/>
<dbReference type="InterPro" id="IPR000653">
    <property type="entry name" value="DegT/StrS_aminotransferase"/>
</dbReference>
<dbReference type="InterPro" id="IPR015421">
    <property type="entry name" value="PyrdxlP-dep_Trfase_major"/>
</dbReference>
<dbReference type="NCBIfam" id="NF008687">
    <property type="entry name" value="PRK11706.1"/>
    <property type="match status" value="1"/>
</dbReference>
<dbReference type="InterPro" id="IPR015422">
    <property type="entry name" value="PyrdxlP-dep_Trfase_small"/>
</dbReference>
<protein>
    <submittedName>
        <fullName evidence="4">dTDP-4-amino-4,6-dideoxygalactose transaminase</fullName>
    </submittedName>
</protein>
<evidence type="ECO:0000313" key="4">
    <source>
        <dbReference type="EMBL" id="PTV98265.1"/>
    </source>
</evidence>
<dbReference type="AlphaFoldDB" id="A0A2T5RIT4"/>
<dbReference type="PANTHER" id="PTHR30244:SF34">
    <property type="entry name" value="DTDP-4-AMINO-4,6-DIDEOXYGALACTOSE TRANSAMINASE"/>
    <property type="match status" value="1"/>
</dbReference>
<dbReference type="GO" id="GO:0030170">
    <property type="term" value="F:pyridoxal phosphate binding"/>
    <property type="evidence" value="ECO:0007669"/>
    <property type="project" value="TreeGrafter"/>
</dbReference>
<organism evidence="4 5">
    <name type="scientific">Halanaerobium saccharolyticum</name>
    <dbReference type="NCBI Taxonomy" id="43595"/>
    <lineage>
        <taxon>Bacteria</taxon>
        <taxon>Bacillati</taxon>
        <taxon>Bacillota</taxon>
        <taxon>Clostridia</taxon>
        <taxon>Halanaerobiales</taxon>
        <taxon>Halanaerobiaceae</taxon>
        <taxon>Halanaerobium</taxon>
    </lineage>
</organism>
<evidence type="ECO:0000313" key="5">
    <source>
        <dbReference type="Proteomes" id="UP000244089"/>
    </source>
</evidence>
<feature type="active site" description="Proton acceptor" evidence="1">
    <location>
        <position position="183"/>
    </location>
</feature>
<dbReference type="GO" id="GO:0019180">
    <property type="term" value="F:dTDP-4-amino-4,6-dideoxygalactose transaminase activity"/>
    <property type="evidence" value="ECO:0007669"/>
    <property type="project" value="TreeGrafter"/>
</dbReference>
<evidence type="ECO:0000256" key="1">
    <source>
        <dbReference type="PIRSR" id="PIRSR000390-1"/>
    </source>
</evidence>
<accession>A0A2T5RIT4</accession>
<dbReference type="PIRSF" id="PIRSF000390">
    <property type="entry name" value="PLP_StrS"/>
    <property type="match status" value="1"/>
</dbReference>
<dbReference type="SUPFAM" id="SSF53383">
    <property type="entry name" value="PLP-dependent transferases"/>
    <property type="match status" value="1"/>
</dbReference>
<dbReference type="EMBL" id="QAXS01000018">
    <property type="protein sequence ID" value="PTV98265.1"/>
    <property type="molecule type" value="Genomic_DNA"/>
</dbReference>
<dbReference type="PANTHER" id="PTHR30244">
    <property type="entry name" value="TRANSAMINASE"/>
    <property type="match status" value="1"/>
</dbReference>
<dbReference type="GO" id="GO:0000271">
    <property type="term" value="P:polysaccharide biosynthetic process"/>
    <property type="evidence" value="ECO:0007669"/>
    <property type="project" value="TreeGrafter"/>
</dbReference>
<keyword evidence="2 3" id="KW-0663">Pyridoxal phosphate</keyword>
<dbReference type="InterPro" id="IPR015424">
    <property type="entry name" value="PyrdxlP-dep_Trfase"/>
</dbReference>
<dbReference type="CDD" id="cd00616">
    <property type="entry name" value="AHBA_syn"/>
    <property type="match status" value="1"/>
</dbReference>
<dbReference type="RefSeq" id="WP_181248180.1">
    <property type="nucleotide sequence ID" value="NZ_QAXS01000018.1"/>
</dbReference>
<sequence>MLKIDFNKTYLSGKENEYITDALQRGSISGDGYYTARVSEFLEEKFDLNRVLMTTSATHALEMAAQLIGLKTGDEVIMPSFTFSSTANAVLKEGARPVFAEIKRNSFNLDPADFESKITSKTKAVIPVHYAGISCEMDLIREIAAKNDIYVIEDAAHAVNSFYNGEPAGGMGDFGCYSFHGSKNFVSGEGGALVINSQQQKLIQKAEVIREKGTNRSRFLRGEIDKYSWVGEGSSYLPSDILMALLFAQLQEIDYITAQRKRVFDYYNQNLKKFLDEDFLDLLPVVPAVKKSNYHIYYLKFKNQKVRDFVLKELKARGIEAAFHFQPLHASPMGKKLGYQAEDLQLTNQVASSLLRLPIYPELSRRELDYIIQALEEIFCSLNRQVEEVND</sequence>
<comment type="caution">
    <text evidence="4">The sequence shown here is derived from an EMBL/GenBank/DDBJ whole genome shotgun (WGS) entry which is preliminary data.</text>
</comment>
<dbReference type="Gene3D" id="3.90.1150.10">
    <property type="entry name" value="Aspartate Aminotransferase, domain 1"/>
    <property type="match status" value="1"/>
</dbReference>
<dbReference type="Pfam" id="PF01041">
    <property type="entry name" value="DegT_DnrJ_EryC1"/>
    <property type="match status" value="1"/>
</dbReference>
<evidence type="ECO:0000256" key="3">
    <source>
        <dbReference type="RuleBase" id="RU004508"/>
    </source>
</evidence>
<dbReference type="Gene3D" id="3.40.640.10">
    <property type="entry name" value="Type I PLP-dependent aspartate aminotransferase-like (Major domain)"/>
    <property type="match status" value="1"/>
</dbReference>